<sequence>MAISPVAIRCAIRVKTDIILSEGSHYGLGGCPALHQSPRVSIALQVQNRLDRSSSWVEGHGVVKQSITKAYLRRP</sequence>
<dbReference type="Proteomes" id="UP000235388">
    <property type="component" value="Unassembled WGS sequence"/>
</dbReference>
<evidence type="ECO:0000313" key="2">
    <source>
        <dbReference type="Proteomes" id="UP000235388"/>
    </source>
</evidence>
<reference evidence="1 2" key="1">
    <citation type="submission" date="2017-11" db="EMBL/GenBank/DDBJ databases">
        <title>De novo assembly and phasing of dikaryotic genomes from two isolates of Puccinia coronata f. sp. avenae, the causal agent of oat crown rust.</title>
        <authorList>
            <person name="Miller M.E."/>
            <person name="Zhang Y."/>
            <person name="Omidvar V."/>
            <person name="Sperschneider J."/>
            <person name="Schwessinger B."/>
            <person name="Raley C."/>
            <person name="Palmer J.M."/>
            <person name="Garnica D."/>
            <person name="Upadhyaya N."/>
            <person name="Rathjen J."/>
            <person name="Taylor J.M."/>
            <person name="Park R.F."/>
            <person name="Dodds P.N."/>
            <person name="Hirsch C.D."/>
            <person name="Kianian S.F."/>
            <person name="Figueroa M."/>
        </authorList>
    </citation>
    <scope>NUCLEOTIDE SEQUENCE [LARGE SCALE GENOMIC DNA]</scope>
    <source>
        <strain evidence="1">12NC29</strain>
    </source>
</reference>
<organism evidence="1 2">
    <name type="scientific">Puccinia coronata f. sp. avenae</name>
    <dbReference type="NCBI Taxonomy" id="200324"/>
    <lineage>
        <taxon>Eukaryota</taxon>
        <taxon>Fungi</taxon>
        <taxon>Dikarya</taxon>
        <taxon>Basidiomycota</taxon>
        <taxon>Pucciniomycotina</taxon>
        <taxon>Pucciniomycetes</taxon>
        <taxon>Pucciniales</taxon>
        <taxon>Pucciniaceae</taxon>
        <taxon>Puccinia</taxon>
    </lineage>
</organism>
<proteinExistence type="predicted"/>
<evidence type="ECO:0000313" key="1">
    <source>
        <dbReference type="EMBL" id="PLW13952.1"/>
    </source>
</evidence>
<protein>
    <submittedName>
        <fullName evidence="1">Uncharacterized protein</fullName>
    </submittedName>
</protein>
<comment type="caution">
    <text evidence="1">The sequence shown here is derived from an EMBL/GenBank/DDBJ whole genome shotgun (WGS) entry which is preliminary data.</text>
</comment>
<dbReference type="AlphaFoldDB" id="A0A2N5SL33"/>
<name>A0A2N5SL33_9BASI</name>
<gene>
    <name evidence="1" type="ORF">PCANC_13966</name>
</gene>
<accession>A0A2N5SL33</accession>
<dbReference type="EMBL" id="PGCJ01000934">
    <property type="protein sequence ID" value="PLW13952.1"/>
    <property type="molecule type" value="Genomic_DNA"/>
</dbReference>
<keyword evidence="2" id="KW-1185">Reference proteome</keyword>